<sequence>MVSLAPVARAVLQPALWPFPRSVQMFPRLLFISAENFQIVHGPNSTAGSSCSLLQEAFRRYYNYVFGFYKRHHSPAKFQDSPELQKLLVSINLESECDSFPSLSSDESYLNKMNVQSIGRGLAEQPEVCQTDCQTAESGQGRKLFSGGGRGSIYINTPELADSLLVKEPVALLKANRVWGALRGLETFSQLVYQDSYGAFTINESSIADSPRFPHRGILIDTSRHFLPVKTILKTLDAMAFNKFNVLHWHIVDDQSFPYQSITFPELSNKGSYSLSHVYTPNDVHTVLEYARFRGIRVIPEFDTPGHTQSWGKGQKNLLTPCFSQKIKTQKFGPVDPSLNETYAFFDAFFKEISRVFPDQFIHLGGDEVEFHCWASNPNIQNFMKKKGFGIDFRRLESFYIKKILDTITSLKKRSIVWQEVFDDKAELQPGTVVEVWKNEDYLRELQQVTAAGLPAILSAPWYLDLISYGQDWRHYYSAEPLNFDGSEKQKQLVIGGEACLWGEFVDATNLIPRLWPRASAVGERLWSPKTITDLENAYNRLAVHRCRMVRTVE</sequence>
<evidence type="ECO:0000256" key="5">
    <source>
        <dbReference type="ARBA" id="ARBA00022801"/>
    </source>
</evidence>
<comment type="caution">
    <text evidence="23">The sequence shown here is derived from an EMBL/GenBank/DDBJ whole genome shotgun (WGS) entry which is preliminary data.</text>
</comment>
<comment type="catalytic activity">
    <reaction evidence="12">
        <text>beta-D-GalNAc-(1-&gt;4)-alpha-L-IdoA-(1-&gt;3)-beta-D-GalNAc-4-sulfate-(1-&gt;4)-alpha-L-IdoA-(1-&gt;3)-D-GalNAc-4-sulfate + H2O = alpha-L-IdoA-(1-&gt;3)-beta-D-GalNAc-4-sulfate-(1-&gt;4)-alpha-L-IdoA-(1-&gt;3)-D-GalNAc-4-sulfate + N-acetyl-D-galactosamine</text>
        <dbReference type="Rhea" id="RHEA:64372"/>
        <dbReference type="ChEBI" id="CHEBI:15377"/>
        <dbReference type="ChEBI" id="CHEBI:28037"/>
        <dbReference type="ChEBI" id="CHEBI:152565"/>
        <dbReference type="ChEBI" id="CHEBI:152566"/>
    </reaction>
    <physiologicalReaction direction="left-to-right" evidence="12">
        <dbReference type="Rhea" id="RHEA:64373"/>
    </physiologicalReaction>
</comment>
<evidence type="ECO:0000256" key="19">
    <source>
        <dbReference type="ARBA" id="ARBA00049464"/>
    </source>
</evidence>
<evidence type="ECO:0000259" key="22">
    <source>
        <dbReference type="Pfam" id="PF14845"/>
    </source>
</evidence>
<dbReference type="Pfam" id="PF14845">
    <property type="entry name" value="Glycohydro_20b2"/>
    <property type="match status" value="1"/>
</dbReference>
<evidence type="ECO:0000256" key="12">
    <source>
        <dbReference type="ARBA" id="ARBA00023505"/>
    </source>
</evidence>
<comment type="subcellular location">
    <subcellularLocation>
        <location evidence="13">Cytoplasmic vesicle</location>
        <location evidence="13">Secretory vesicle</location>
        <location evidence="13">Cortical granule</location>
    </subcellularLocation>
    <subcellularLocation>
        <location evidence="2">Lysosome</location>
    </subcellularLocation>
</comment>
<dbReference type="SUPFAM" id="SSF55545">
    <property type="entry name" value="beta-N-acetylhexosaminidase-like domain"/>
    <property type="match status" value="2"/>
</dbReference>
<evidence type="ECO:0000256" key="1">
    <source>
        <dbReference type="ARBA" id="ARBA00001231"/>
    </source>
</evidence>
<keyword evidence="9" id="KW-0458">Lysosome</keyword>
<evidence type="ECO:0000256" key="15">
    <source>
        <dbReference type="ARBA" id="ARBA00043827"/>
    </source>
</evidence>
<evidence type="ECO:0000256" key="4">
    <source>
        <dbReference type="ARBA" id="ARBA00022729"/>
    </source>
</evidence>
<dbReference type="EC" id="3.2.1.52" evidence="20"/>
<evidence type="ECO:0000259" key="21">
    <source>
        <dbReference type="Pfam" id="PF00728"/>
    </source>
</evidence>
<dbReference type="CDD" id="cd06562">
    <property type="entry name" value="GH20_HexA_HexB-like"/>
    <property type="match status" value="1"/>
</dbReference>
<comment type="catalytic activity">
    <reaction evidence="14">
        <text>a ganglioside GM2 (d18:1(4E)) + H2O = a ganglioside GM3 (d18:1(4E)) + N-acetyl-beta-D-galactosamine</text>
        <dbReference type="Rhea" id="RHEA:47940"/>
        <dbReference type="ChEBI" id="CHEBI:15377"/>
        <dbReference type="ChEBI" id="CHEBI:28497"/>
        <dbReference type="ChEBI" id="CHEBI:60065"/>
        <dbReference type="ChEBI" id="CHEBI:71502"/>
    </reaction>
    <physiologicalReaction direction="left-to-right" evidence="14">
        <dbReference type="Rhea" id="RHEA:47941"/>
    </physiologicalReaction>
</comment>
<evidence type="ECO:0000256" key="13">
    <source>
        <dbReference type="ARBA" id="ARBA00037865"/>
    </source>
</evidence>
<evidence type="ECO:0000313" key="23">
    <source>
        <dbReference type="EMBL" id="GAB1298472.1"/>
    </source>
</evidence>
<keyword evidence="7" id="KW-1015">Disulfide bond</keyword>
<dbReference type="InterPro" id="IPR029018">
    <property type="entry name" value="Hex-like_dom2"/>
</dbReference>
<evidence type="ECO:0000256" key="11">
    <source>
        <dbReference type="ARBA" id="ARBA00023329"/>
    </source>
</evidence>
<dbReference type="PRINTS" id="PR00738">
    <property type="entry name" value="GLHYDRLASE20"/>
</dbReference>
<keyword evidence="5 20" id="KW-0378">Hydrolase</keyword>
<comment type="catalytic activity">
    <reaction evidence="18">
        <text>N-acetyl-beta-D-galactosaminyl-(1-&gt;4)-beta-D-3-sulfogalactosyl-(1-&gt;4)-beta-D-glucosyl-(1&lt;-&gt;1')-ceramide + H2O = a beta-D-3-sulfogalactosyl-(1-&gt;4)-beta-D-glucosyl-(1&lt;-&gt;1')-ceramide + N-acetyl-beta-D-galactosamine</text>
        <dbReference type="Rhea" id="RHEA:48276"/>
        <dbReference type="ChEBI" id="CHEBI:15377"/>
        <dbReference type="ChEBI" id="CHEBI:28497"/>
        <dbReference type="ChEBI" id="CHEBI:90163"/>
        <dbReference type="ChEBI" id="CHEBI:90164"/>
    </reaction>
    <physiologicalReaction direction="left-to-right" evidence="18">
        <dbReference type="Rhea" id="RHEA:48277"/>
    </physiologicalReaction>
</comment>
<protein>
    <recommendedName>
        <fullName evidence="20">Beta-hexosaminidase</fullName>
        <ecNumber evidence="20">3.2.1.52</ecNumber>
    </recommendedName>
</protein>
<name>A0ABQ0FGT7_APOSI</name>
<evidence type="ECO:0000256" key="2">
    <source>
        <dbReference type="ARBA" id="ARBA00004371"/>
    </source>
</evidence>
<dbReference type="InterPro" id="IPR029019">
    <property type="entry name" value="HEX_eukaryotic_N"/>
</dbReference>
<evidence type="ECO:0000256" key="10">
    <source>
        <dbReference type="ARBA" id="ARBA00023295"/>
    </source>
</evidence>
<evidence type="ECO:0000256" key="17">
    <source>
        <dbReference type="ARBA" id="ARBA00046959"/>
    </source>
</evidence>
<feature type="domain" description="Glycoside hydrolase family 20 catalytic" evidence="21">
    <location>
        <begin position="213"/>
        <end position="529"/>
    </location>
</feature>
<keyword evidence="6" id="KW-0443">Lipid metabolism</keyword>
<keyword evidence="10 20" id="KW-0326">Glycosidase</keyword>
<comment type="function">
    <text evidence="16">Hydrolyzes the non-reducing end N-acetyl-D-hexosamine and/or sulfated N-acetyl-D-hexosamine of glycoconjugates, such as the oligosaccharide moieties from proteins and neutral glycolipids, or from certain mucopolysaccharides. The isozyme B does not hydrolyze each of these substrates, however hydrolyzes efficiently neutral oligosaccharide. Only the isozyme A is responsible for the degradation of GM2 gangliosides in the presence of GM2A. During fertilization is responsible, at least in part, for the zona block to polyspermy. Present in the cortical granules of non-activated oocytes, is exocytosed during the cortical reaction in response to oocyte activation and inactivates the sperm galactosyltransferase-binding site, accounting for the block in sperm binding to the zona pellucida.</text>
</comment>
<keyword evidence="8" id="KW-0325">Glycoprotein</keyword>
<keyword evidence="4" id="KW-0732">Signal</keyword>
<evidence type="ECO:0000256" key="3">
    <source>
        <dbReference type="ARBA" id="ARBA00006285"/>
    </source>
</evidence>
<dbReference type="PIRSF" id="PIRSF001093">
    <property type="entry name" value="B-hxosamndse_ab_euk"/>
    <property type="match status" value="1"/>
</dbReference>
<dbReference type="InterPro" id="IPR017853">
    <property type="entry name" value="GH"/>
</dbReference>
<evidence type="ECO:0000313" key="24">
    <source>
        <dbReference type="Proteomes" id="UP001623349"/>
    </source>
</evidence>
<dbReference type="PANTHER" id="PTHR22600:SF38">
    <property type="entry name" value="BETA-HEXOSAMINIDASE SUBUNIT BETA"/>
    <property type="match status" value="1"/>
</dbReference>
<dbReference type="Gene3D" id="3.20.20.80">
    <property type="entry name" value="Glycosidases"/>
    <property type="match status" value="1"/>
</dbReference>
<comment type="catalytic activity">
    <reaction evidence="19">
        <text>N-acetyl-beta-D-6-sulfogalactosaminyl-(1-&gt;4)-alpha-L-iduronyl-(1-&gt;3)-N-acetyl-D-6-sulfogalactosamine + H2O = alpha-L-iduronyl-(1-&gt;3)-N-acetyl-D-6-sulfogalactosamine + N-acetyl-D-6-sulfogalactosamine</text>
        <dbReference type="Rhea" id="RHEA:64384"/>
        <dbReference type="ChEBI" id="CHEBI:15377"/>
        <dbReference type="ChEBI" id="CHEBI:152567"/>
        <dbReference type="ChEBI" id="CHEBI:152568"/>
        <dbReference type="ChEBI" id="CHEBI:153064"/>
    </reaction>
    <physiologicalReaction direction="left-to-right" evidence="19">
        <dbReference type="Rhea" id="RHEA:64385"/>
    </physiologicalReaction>
</comment>
<evidence type="ECO:0000256" key="6">
    <source>
        <dbReference type="ARBA" id="ARBA00023098"/>
    </source>
</evidence>
<evidence type="ECO:0000256" key="7">
    <source>
        <dbReference type="ARBA" id="ARBA00023157"/>
    </source>
</evidence>
<gene>
    <name evidence="23" type="ORF">APTSU1_001370800</name>
</gene>
<dbReference type="Gene3D" id="3.30.379.10">
    <property type="entry name" value="Chitobiase/beta-hexosaminidase domain 2-like"/>
    <property type="match status" value="1"/>
</dbReference>
<evidence type="ECO:0000256" key="20">
    <source>
        <dbReference type="PIRNR" id="PIRNR001093"/>
    </source>
</evidence>
<evidence type="ECO:0000256" key="9">
    <source>
        <dbReference type="ARBA" id="ARBA00023228"/>
    </source>
</evidence>
<reference evidence="23 24" key="1">
    <citation type="submission" date="2024-08" db="EMBL/GenBank/DDBJ databases">
        <title>The draft genome of Apodemus speciosus.</title>
        <authorList>
            <person name="Nabeshima K."/>
            <person name="Suzuki S."/>
            <person name="Onuma M."/>
        </authorList>
    </citation>
    <scope>NUCLEOTIDE SEQUENCE [LARGE SCALE GENOMIC DNA]</scope>
    <source>
        <strain evidence="23">IB14-021</strain>
    </source>
</reference>
<evidence type="ECO:0000256" key="18">
    <source>
        <dbReference type="ARBA" id="ARBA00047301"/>
    </source>
</evidence>
<dbReference type="PANTHER" id="PTHR22600">
    <property type="entry name" value="BETA-HEXOSAMINIDASE"/>
    <property type="match status" value="1"/>
</dbReference>
<comment type="similarity">
    <text evidence="3 20">Belongs to the glycosyl hydrolase 20 family.</text>
</comment>
<comment type="catalytic activity">
    <reaction evidence="1 20">
        <text>Hydrolysis of terminal non-reducing N-acetyl-D-hexosamine residues in N-acetyl-beta-D-hexosaminides.</text>
        <dbReference type="EC" id="3.2.1.52"/>
    </reaction>
</comment>
<keyword evidence="24" id="KW-1185">Reference proteome</keyword>
<dbReference type="Pfam" id="PF00728">
    <property type="entry name" value="Glyco_hydro_20"/>
    <property type="match status" value="1"/>
</dbReference>
<dbReference type="SUPFAM" id="SSF51445">
    <property type="entry name" value="(Trans)glycosidases"/>
    <property type="match status" value="1"/>
</dbReference>
<keyword evidence="11" id="KW-0968">Cytoplasmic vesicle</keyword>
<feature type="domain" description="Beta-hexosaminidase eukaryotic type N-terminal" evidence="22">
    <location>
        <begin position="16"/>
        <end position="109"/>
    </location>
</feature>
<dbReference type="InterPro" id="IPR025705">
    <property type="entry name" value="Beta_hexosaminidase_sua/sub"/>
</dbReference>
<comment type="catalytic activity">
    <reaction evidence="15">
        <text>a ganglioside GM2 + H2O = a ganglioside GM3 + N-acetyl-beta-D-galactosamine</text>
        <dbReference type="Rhea" id="RHEA:47968"/>
        <dbReference type="ChEBI" id="CHEBI:15377"/>
        <dbReference type="ChEBI" id="CHEBI:28497"/>
        <dbReference type="ChEBI" id="CHEBI:79210"/>
        <dbReference type="ChEBI" id="CHEBI:79218"/>
    </reaction>
    <physiologicalReaction direction="left-to-right" evidence="15">
        <dbReference type="Rhea" id="RHEA:47969"/>
    </physiologicalReaction>
</comment>
<dbReference type="EMBL" id="BAAFST010000013">
    <property type="protein sequence ID" value="GAB1298472.1"/>
    <property type="molecule type" value="Genomic_DNA"/>
</dbReference>
<dbReference type="InterPro" id="IPR015883">
    <property type="entry name" value="Glyco_hydro_20_cat"/>
</dbReference>
<evidence type="ECO:0000256" key="8">
    <source>
        <dbReference type="ARBA" id="ARBA00023180"/>
    </source>
</evidence>
<proteinExistence type="inferred from homology"/>
<evidence type="ECO:0000256" key="14">
    <source>
        <dbReference type="ARBA" id="ARBA00043767"/>
    </source>
</evidence>
<organism evidence="23 24">
    <name type="scientific">Apodemus speciosus</name>
    <name type="common">Large Japanese field mouse</name>
    <dbReference type="NCBI Taxonomy" id="105296"/>
    <lineage>
        <taxon>Eukaryota</taxon>
        <taxon>Metazoa</taxon>
        <taxon>Chordata</taxon>
        <taxon>Craniata</taxon>
        <taxon>Vertebrata</taxon>
        <taxon>Euteleostomi</taxon>
        <taxon>Mammalia</taxon>
        <taxon>Eutheria</taxon>
        <taxon>Euarchontoglires</taxon>
        <taxon>Glires</taxon>
        <taxon>Rodentia</taxon>
        <taxon>Myomorpha</taxon>
        <taxon>Muroidea</taxon>
        <taxon>Muridae</taxon>
        <taxon>Murinae</taxon>
        <taxon>Apodemus</taxon>
    </lineage>
</organism>
<accession>A0ABQ0FGT7</accession>
<dbReference type="Proteomes" id="UP001623349">
    <property type="component" value="Unassembled WGS sequence"/>
</dbReference>
<evidence type="ECO:0000256" key="16">
    <source>
        <dbReference type="ARBA" id="ARBA00045511"/>
    </source>
</evidence>
<comment type="subunit">
    <text evidence="17">There are 3 forms of beta-hexosaminidase: hexosaminidase A is a heterodimer composed of one subunit alpha and one subunit beta (chain A and B); hexosaminidase B is a homodimer of two beta subunits (two chains A and B); hexosaminidase S is a homodimer of two alpha subunits. The composition of the dimer (isozyme A versus isozyme S) has a significant effect on the substrate specificity of the alpha subunit active site.</text>
</comment>